<evidence type="ECO:0000313" key="4">
    <source>
        <dbReference type="EMBL" id="EAS00488.2"/>
    </source>
</evidence>
<gene>
    <name evidence="4" type="ORF">TTHERM_00957530</name>
</gene>
<dbReference type="EMBL" id="GG662613">
    <property type="protein sequence ID" value="EAS00488.2"/>
    <property type="molecule type" value="Genomic_DNA"/>
</dbReference>
<dbReference type="InterPro" id="IPR035965">
    <property type="entry name" value="PAS-like_dom_sf"/>
</dbReference>
<dbReference type="PANTHER" id="PTHR31600:SF2">
    <property type="entry name" value="GAMETE ENRICHED GENE 10 PROTEIN-RELATED"/>
    <property type="match status" value="1"/>
</dbReference>
<feature type="transmembrane region" description="Helical" evidence="2">
    <location>
        <begin position="197"/>
        <end position="217"/>
    </location>
</feature>
<dbReference type="SUPFAM" id="SSF55785">
    <property type="entry name" value="PYP-like sensor domain (PAS domain)"/>
    <property type="match status" value="1"/>
</dbReference>
<evidence type="ECO:0000256" key="2">
    <source>
        <dbReference type="SAM" id="Phobius"/>
    </source>
</evidence>
<dbReference type="OrthoDB" id="312072at2759"/>
<dbReference type="HOGENOM" id="CLU_240046_0_0_1"/>
<evidence type="ECO:0000313" key="5">
    <source>
        <dbReference type="Proteomes" id="UP000009168"/>
    </source>
</evidence>
<dbReference type="Pfam" id="PF25474">
    <property type="entry name" value="TPR_TmcB"/>
    <property type="match status" value="1"/>
</dbReference>
<proteinExistence type="predicted"/>
<organism evidence="4 5">
    <name type="scientific">Tetrahymena thermophila (strain SB210)</name>
    <dbReference type="NCBI Taxonomy" id="312017"/>
    <lineage>
        <taxon>Eukaryota</taxon>
        <taxon>Sar</taxon>
        <taxon>Alveolata</taxon>
        <taxon>Ciliophora</taxon>
        <taxon>Intramacronucleata</taxon>
        <taxon>Oligohymenophorea</taxon>
        <taxon>Hymenostomatida</taxon>
        <taxon>Tetrahymenina</taxon>
        <taxon>Tetrahymenidae</taxon>
        <taxon>Tetrahymena</taxon>
    </lineage>
</organism>
<dbReference type="PANTHER" id="PTHR31600">
    <property type="entry name" value="TINY MACROCYSTS PROTEIN B-RELATED"/>
    <property type="match status" value="1"/>
</dbReference>
<feature type="transmembrane region" description="Helical" evidence="2">
    <location>
        <begin position="1212"/>
        <end position="1232"/>
    </location>
</feature>
<feature type="compositionally biased region" description="Polar residues" evidence="1">
    <location>
        <begin position="1508"/>
        <end position="1528"/>
    </location>
</feature>
<feature type="transmembrane region" description="Helical" evidence="2">
    <location>
        <begin position="1795"/>
        <end position="1820"/>
    </location>
</feature>
<dbReference type="InterPro" id="IPR057352">
    <property type="entry name" value="TPR_TmcB/C"/>
</dbReference>
<dbReference type="Proteomes" id="UP000009168">
    <property type="component" value="Unassembled WGS sequence"/>
</dbReference>
<feature type="region of interest" description="Disordered" evidence="1">
    <location>
        <begin position="1049"/>
        <end position="1070"/>
    </location>
</feature>
<accession>Q23VE8</accession>
<feature type="transmembrane region" description="Helical" evidence="2">
    <location>
        <begin position="294"/>
        <end position="315"/>
    </location>
</feature>
<name>Q23VE8_TETTS</name>
<dbReference type="InParanoid" id="Q23VE8"/>
<dbReference type="KEGG" id="tet:TTHERM_00957530"/>
<keyword evidence="2" id="KW-1133">Transmembrane helix</keyword>
<feature type="transmembrane region" description="Helical" evidence="2">
    <location>
        <begin position="1579"/>
        <end position="1596"/>
    </location>
</feature>
<dbReference type="GeneID" id="7825776"/>
<sequence>MEVKNDLDNFEESEEGSQKFKFKVFYVMDKMIDFYHNSMVLELSFLIIQTFQIIGLIDQPWMRNSQVTSSILDFMQMFLFVPFYTNNNSNTSQFQILLYFCSAFVLVIVMSFVSTSIMIEQNTRINEKQKSSHKIIFSLMDFIVNAMTQVLYIPFFQLFCSTFRCEKNTNNQYSATQSQNTYYNTLTKNECFAPIQIPNFTLSIICMVLLHGFSIFINKMYFDTRLDCTYKNSKISGVYELNLQYFVSNFCILIAFFFEDRYQVIKVILSIVWWFNLLKLLNDNMIYNLKLFSFLKLEQAMIIFWTSLIGAYNYFFPDSTVVVFFWVVGIIFLTIYNFNYEPVNNDICAANSSNYRYVQEAIKQLRVLCYAISKYDQYSLKVDGFLNRHRNDCNLPNCPSRSNAIRIKKFNRMLVNQTTNEDLIMSIFVIYTIFNNNILKFGGSNQIRLLYALFLLETIQNKDQSLIQISFLLLNQPSLEEQFIVYRLKRLIMQLQNHKDYKKLDFSSEFTIDEYSSKFKKILSTTMQNFLQFWQELLEPSPQADNLLNKGYQLIEQISNIQSQFDHLSQQRSLNQSAFRCYQAFSLHILEDKEHFEVLQKQTIDQNEQIGGDDEGNLKEEDTYTQGILVISSQEENFANIIEVNLELLKTIGFLKSQVLSKNVSILIPNIWQQYHNQFIDQYLASGQKKIIGQQRELFIKSRSDYSLPIKLNIKIIPSHTQGLLFQAQIVAQNLLYDYPSFIIANVNGQIDTISPSVISMFNIDMKKVKQGMFIEKIIPNFWEYILDFQEKQGKELIIKTYQLKMMKETKVKIFVQQIRFMNLGSQGYIIKIKLTKSDLKSLPTIYRKNQTQTENTNTLKQSKHQKTATSLKDKNIFSEYQQDNNDTQKQNAFKNDFSFLQNNSESVNNQAPPPLSSNLSSTAQKKLNQLEIFYDIRTNTYQGVIIAVSKLNNQEELESDTNFKKQQKSIFSYASPTSKKQSSVSNNSSEKNFIKQQLYPFIYTFVRSNEERVKDILDNNKSAKQKPHQVDNEVQNILENLIKMQYDKSNNKGKLSSKSQKKSKETDKNGENILPSVYVKPYEIERAQEEYLNKVEYLILQSLQVQDKADVENESSHQKVQKDYGESIKTLRLENNKLIDLKLLNENEDQNSESSNQNLENNQQILQEEQSFEGEYQKELDEIILSKKNIKSFMKDSNFNYNSSFFTCKKLFSLLFLVFEIVYISVSLVLYQQQCNDTITRFQMYNVTHLFYANTQHIIEGVFNMFAIDKGVYYNFDNLDYSTAEFYFQKYLELITMYQFGLDEILTKLYLNKVGVTQQMQDIFINNRNIKILIHFIHRQTTVYPNNLYQASQQVLAKVYHFKRVPLGQFDYHNNDIYINVENFSNQLLNQIIQYRDFQEQEIFTYLNSMQTYTQDILYIGLLFILGYLILVFILYLKTLFCFYEIPSILTTIPLSQIRNQIKVYEQFLTSTLIQEEEENQSNEVQEQKNTDQKNKIKKDHNDHVNIDNQDIQDTKSPQNAQRGGKNLQTQTTIKLQKNLNSAQNQDNSNTEQVVFSLRGITSQNIRPVKYSILNMKLLVPFFFSLIFFSVYMIVDTNLTQNFINQLQNYYLELTYSVKLEPDFMLLFNCLKSQTQANNYVGVRQVYEPIVYFQRNINSMYDLMDNFTYTHYNNYNILPASYQTQFDQYFSKNTDICSQLYKKNPQNVNQTECNLSMNGQINEGMNININHLITHMITYAQSIANVNIQLPYKHSVNQDMYQVQLIMDYMKIIMRELNDLLINGTQSHSQTLSVIRIAICISICSILISICLFVSIPLIQQIKSKIFNQRQIFSIIPIHLLSKNRHIRQYILKQYLSNNKK</sequence>
<feature type="transmembrane region" description="Helical" evidence="2">
    <location>
        <begin position="135"/>
        <end position="155"/>
    </location>
</feature>
<protein>
    <submittedName>
        <fullName evidence="4">Transmembrane protein, putative</fullName>
    </submittedName>
</protein>
<keyword evidence="5" id="KW-1185">Reference proteome</keyword>
<feature type="transmembrane region" description="Helical" evidence="2">
    <location>
        <begin position="264"/>
        <end position="282"/>
    </location>
</feature>
<dbReference type="Gene3D" id="3.30.450.20">
    <property type="entry name" value="PAS domain"/>
    <property type="match status" value="1"/>
</dbReference>
<keyword evidence="2" id="KW-0472">Membrane</keyword>
<evidence type="ECO:0000256" key="1">
    <source>
        <dbReference type="SAM" id="MobiDB-lite"/>
    </source>
</evidence>
<dbReference type="RefSeq" id="XP_001020733.2">
    <property type="nucleotide sequence ID" value="XM_001020733.2"/>
</dbReference>
<dbReference type="InterPro" id="IPR052994">
    <property type="entry name" value="Tiny_macrocysts_regulators"/>
</dbReference>
<feature type="transmembrane region" description="Helical" evidence="2">
    <location>
        <begin position="34"/>
        <end position="55"/>
    </location>
</feature>
<feature type="transmembrane region" description="Helical" evidence="2">
    <location>
        <begin position="321"/>
        <end position="338"/>
    </location>
</feature>
<keyword evidence="2 4" id="KW-0812">Transmembrane</keyword>
<evidence type="ECO:0000259" key="3">
    <source>
        <dbReference type="Pfam" id="PF25474"/>
    </source>
</evidence>
<feature type="transmembrane region" description="Helical" evidence="2">
    <location>
        <begin position="96"/>
        <end position="114"/>
    </location>
</feature>
<feature type="region of interest" description="Disordered" evidence="1">
    <location>
        <begin position="1480"/>
        <end position="1528"/>
    </location>
</feature>
<reference evidence="5" key="1">
    <citation type="journal article" date="2006" name="PLoS Biol.">
        <title>Macronuclear genome sequence of the ciliate Tetrahymena thermophila, a model eukaryote.</title>
        <authorList>
            <person name="Eisen J.A."/>
            <person name="Coyne R.S."/>
            <person name="Wu M."/>
            <person name="Wu D."/>
            <person name="Thiagarajan M."/>
            <person name="Wortman J.R."/>
            <person name="Badger J.H."/>
            <person name="Ren Q."/>
            <person name="Amedeo P."/>
            <person name="Jones K.M."/>
            <person name="Tallon L.J."/>
            <person name="Delcher A.L."/>
            <person name="Salzberg S.L."/>
            <person name="Silva J.C."/>
            <person name="Haas B.J."/>
            <person name="Majoros W.H."/>
            <person name="Farzad M."/>
            <person name="Carlton J.M."/>
            <person name="Smith R.K. Jr."/>
            <person name="Garg J."/>
            <person name="Pearlman R.E."/>
            <person name="Karrer K.M."/>
            <person name="Sun L."/>
            <person name="Manning G."/>
            <person name="Elde N.C."/>
            <person name="Turkewitz A.P."/>
            <person name="Asai D.J."/>
            <person name="Wilkes D.E."/>
            <person name="Wang Y."/>
            <person name="Cai H."/>
            <person name="Collins K."/>
            <person name="Stewart B.A."/>
            <person name="Lee S.R."/>
            <person name="Wilamowska K."/>
            <person name="Weinberg Z."/>
            <person name="Ruzzo W.L."/>
            <person name="Wloga D."/>
            <person name="Gaertig J."/>
            <person name="Frankel J."/>
            <person name="Tsao C.-C."/>
            <person name="Gorovsky M.A."/>
            <person name="Keeling P.J."/>
            <person name="Waller R.F."/>
            <person name="Patron N.J."/>
            <person name="Cherry J.M."/>
            <person name="Stover N.A."/>
            <person name="Krieger C.J."/>
            <person name="del Toro C."/>
            <person name="Ryder H.F."/>
            <person name="Williamson S.C."/>
            <person name="Barbeau R.A."/>
            <person name="Hamilton E.P."/>
            <person name="Orias E."/>
        </authorList>
    </citation>
    <scope>NUCLEOTIDE SEQUENCE [LARGE SCALE GENOMIC DNA]</scope>
    <source>
        <strain evidence="5">SB210</strain>
    </source>
</reference>
<feature type="transmembrane region" description="Helical" evidence="2">
    <location>
        <begin position="1418"/>
        <end position="1438"/>
    </location>
</feature>
<feature type="domain" description="TmcB/TmcC TPR repeats" evidence="3">
    <location>
        <begin position="499"/>
        <end position="604"/>
    </location>
</feature>
<feature type="compositionally biased region" description="Basic and acidic residues" evidence="1">
    <location>
        <begin position="1487"/>
        <end position="1507"/>
    </location>
</feature>
<feature type="transmembrane region" description="Helical" evidence="2">
    <location>
        <begin position="238"/>
        <end position="258"/>
    </location>
</feature>